<protein>
    <recommendedName>
        <fullName evidence="2">F-box domain-containing protein</fullName>
    </recommendedName>
</protein>
<dbReference type="Pfam" id="PF12937">
    <property type="entry name" value="F-box-like"/>
    <property type="match status" value="1"/>
</dbReference>
<accession>A0A8T2Y1V6</accession>
<feature type="region of interest" description="Disordered" evidence="1">
    <location>
        <begin position="1"/>
        <end position="21"/>
    </location>
</feature>
<comment type="caution">
    <text evidence="3">The sequence shown here is derived from an EMBL/GenBank/DDBJ whole genome shotgun (WGS) entry which is preliminary data.</text>
</comment>
<dbReference type="InterPro" id="IPR001810">
    <property type="entry name" value="F-box_dom"/>
</dbReference>
<dbReference type="Proteomes" id="UP000807159">
    <property type="component" value="Chromosome 9"/>
</dbReference>
<sequence length="361" mass="40953">MSYHSPHFNTSEKFPNTDPMSSMEEDCFDRLPDALLLVIFNKVGDAKSLTRCISVSKRFASLVFEADTVFLSIPPRKHNPKADSRSLRRNLFKILISTLIAKPLHFFHRLIADRSDTDRKTVSFYSPKEVLKHFQQAKTMHMELPSDGSMTGLEGNDSLIKWKARFGSEIKNFVILCATSFQKRMQPLSSDDFSENNGEVLTDGQMKLQIARTIYCLLAASARHYLMKQVLEEHHALENIIASDVCKQGRVCMGKDEVAEIRNSMKSMVASTDSSLERTRVPDLSMKLWYVPVLELPENGYIMRGATLAVLQPNDDGQIGNGSKSDLFGFDGEECEKKAFNEAMREMVKMKKSYLMTMDSF</sequence>
<gene>
    <name evidence="3" type="ORF">H0E87_017798</name>
</gene>
<evidence type="ECO:0000313" key="3">
    <source>
        <dbReference type="EMBL" id="KAH8499022.1"/>
    </source>
</evidence>
<evidence type="ECO:0000313" key="4">
    <source>
        <dbReference type="Proteomes" id="UP000807159"/>
    </source>
</evidence>
<dbReference type="EMBL" id="JACEGQ020000009">
    <property type="protein sequence ID" value="KAH8499022.1"/>
    <property type="molecule type" value="Genomic_DNA"/>
</dbReference>
<name>A0A8T2Y1V6_POPDE</name>
<dbReference type="InterPro" id="IPR044809">
    <property type="entry name" value="AUF1-like"/>
</dbReference>
<feature type="domain" description="F-box" evidence="2">
    <location>
        <begin position="28"/>
        <end position="65"/>
    </location>
</feature>
<proteinExistence type="predicted"/>
<dbReference type="InterPro" id="IPR036047">
    <property type="entry name" value="F-box-like_dom_sf"/>
</dbReference>
<feature type="compositionally biased region" description="Polar residues" evidence="1">
    <location>
        <begin position="7"/>
        <end position="20"/>
    </location>
</feature>
<reference evidence="3" key="1">
    <citation type="journal article" date="2021" name="J. Hered.">
        <title>Genome Assembly of Salicaceae Populus deltoides (Eastern Cottonwood) I-69 Based on Nanopore Sequencing and Hi-C Technologies.</title>
        <authorList>
            <person name="Bai S."/>
            <person name="Wu H."/>
            <person name="Zhang J."/>
            <person name="Pan Z."/>
            <person name="Zhao W."/>
            <person name="Li Z."/>
            <person name="Tong C."/>
        </authorList>
    </citation>
    <scope>NUCLEOTIDE SEQUENCE</scope>
    <source>
        <tissue evidence="3">Leaf</tissue>
    </source>
</reference>
<organism evidence="3 4">
    <name type="scientific">Populus deltoides</name>
    <name type="common">Eastern poplar</name>
    <name type="synonym">Eastern cottonwood</name>
    <dbReference type="NCBI Taxonomy" id="3696"/>
    <lineage>
        <taxon>Eukaryota</taxon>
        <taxon>Viridiplantae</taxon>
        <taxon>Streptophyta</taxon>
        <taxon>Embryophyta</taxon>
        <taxon>Tracheophyta</taxon>
        <taxon>Spermatophyta</taxon>
        <taxon>Magnoliopsida</taxon>
        <taxon>eudicotyledons</taxon>
        <taxon>Gunneridae</taxon>
        <taxon>Pentapetalae</taxon>
        <taxon>rosids</taxon>
        <taxon>fabids</taxon>
        <taxon>Malpighiales</taxon>
        <taxon>Salicaceae</taxon>
        <taxon>Saliceae</taxon>
        <taxon>Populus</taxon>
    </lineage>
</organism>
<keyword evidence="4" id="KW-1185">Reference proteome</keyword>
<dbReference type="AlphaFoldDB" id="A0A8T2Y1V6"/>
<dbReference type="SUPFAM" id="SSF81383">
    <property type="entry name" value="F-box domain"/>
    <property type="match status" value="1"/>
</dbReference>
<evidence type="ECO:0000259" key="2">
    <source>
        <dbReference type="Pfam" id="PF12937"/>
    </source>
</evidence>
<dbReference type="Gene3D" id="1.20.1280.50">
    <property type="match status" value="1"/>
</dbReference>
<dbReference type="PANTHER" id="PTHR31215">
    <property type="entry name" value="OS05G0510400 PROTEIN-RELATED"/>
    <property type="match status" value="1"/>
</dbReference>
<evidence type="ECO:0000256" key="1">
    <source>
        <dbReference type="SAM" id="MobiDB-lite"/>
    </source>
</evidence>